<dbReference type="AlphaFoldDB" id="A0A2S8G4E1"/>
<dbReference type="RefSeq" id="WP_105350689.1">
    <property type="nucleotide sequence ID" value="NZ_PUIA01000016.1"/>
</dbReference>
<sequence length="387" mass="41661">MTQFKLQGIVAILLVGFACGAGCPQFTQPVDPMYQAPVVFNAPPTMEQLMAQVNLNTQRVQSLESTGATLGLAGFPSIRAQIYMMPPTKFRMIGETALTGQLLDLGSNAEEFWVWGRGFNSPGLMYARHDEFNRTMAKTMLPVEPGWVAQAMGLAHFDPSDFHQGPFPTATGNYEIRTTMNSSAGQITKVTVIDKQYGYVLEQHMYDGAGQPIASALASNFRYDPSYQVSLPYMVDIRLPKSGMDFSISVIGYRINQLTEGTGTFTRPRRPDVPEINLVGNAGQPLPGAPVYSSGQPLPGAPMAPVSQPYPVNGQMLPSGQPLPAGNYAPPSQAPAGYAPTNPQPYPSGSGFPLGSNMPGNAVNAVRPVYETAAQQDYQSPPIRGLH</sequence>
<evidence type="ECO:0000256" key="2">
    <source>
        <dbReference type="SAM" id="SignalP"/>
    </source>
</evidence>
<feature type="chain" id="PRO_5015484817" description="DUF4292 domain-containing protein" evidence="2">
    <location>
        <begin position="21"/>
        <end position="387"/>
    </location>
</feature>
<dbReference type="OrthoDB" id="279598at2"/>
<feature type="signal peptide" evidence="2">
    <location>
        <begin position="1"/>
        <end position="20"/>
    </location>
</feature>
<dbReference type="Proteomes" id="UP000240009">
    <property type="component" value="Unassembled WGS sequence"/>
</dbReference>
<dbReference type="PROSITE" id="PS51257">
    <property type="entry name" value="PROKAR_LIPOPROTEIN"/>
    <property type="match status" value="1"/>
</dbReference>
<organism evidence="3 4">
    <name type="scientific">Blastopirellula marina</name>
    <dbReference type="NCBI Taxonomy" id="124"/>
    <lineage>
        <taxon>Bacteria</taxon>
        <taxon>Pseudomonadati</taxon>
        <taxon>Planctomycetota</taxon>
        <taxon>Planctomycetia</taxon>
        <taxon>Pirellulales</taxon>
        <taxon>Pirellulaceae</taxon>
        <taxon>Blastopirellula</taxon>
    </lineage>
</organism>
<dbReference type="EMBL" id="PUIA01000016">
    <property type="protein sequence ID" value="PQO39315.1"/>
    <property type="molecule type" value="Genomic_DNA"/>
</dbReference>
<accession>A0A2S8G4E1</accession>
<feature type="region of interest" description="Disordered" evidence="1">
    <location>
        <begin position="287"/>
        <end position="354"/>
    </location>
</feature>
<keyword evidence="2" id="KW-0732">Signal</keyword>
<gene>
    <name evidence="3" type="ORF">C5Y96_05530</name>
</gene>
<comment type="caution">
    <text evidence="3">The sequence shown here is derived from an EMBL/GenBank/DDBJ whole genome shotgun (WGS) entry which is preliminary data.</text>
</comment>
<evidence type="ECO:0000256" key="1">
    <source>
        <dbReference type="SAM" id="MobiDB-lite"/>
    </source>
</evidence>
<evidence type="ECO:0000313" key="4">
    <source>
        <dbReference type="Proteomes" id="UP000240009"/>
    </source>
</evidence>
<reference evidence="3 4" key="1">
    <citation type="submission" date="2018-02" db="EMBL/GenBank/DDBJ databases">
        <title>Comparative genomes isolates from brazilian mangrove.</title>
        <authorList>
            <person name="Araujo J.E."/>
            <person name="Taketani R.G."/>
            <person name="Silva M.C.P."/>
            <person name="Loureco M.V."/>
            <person name="Andreote F.D."/>
        </authorList>
    </citation>
    <scope>NUCLEOTIDE SEQUENCE [LARGE SCALE GENOMIC DNA]</scope>
    <source>
        <strain evidence="3 4">HEX-2 MGV</strain>
    </source>
</reference>
<evidence type="ECO:0008006" key="5">
    <source>
        <dbReference type="Google" id="ProtNLM"/>
    </source>
</evidence>
<protein>
    <recommendedName>
        <fullName evidence="5">DUF4292 domain-containing protein</fullName>
    </recommendedName>
</protein>
<evidence type="ECO:0000313" key="3">
    <source>
        <dbReference type="EMBL" id="PQO39315.1"/>
    </source>
</evidence>
<name>A0A2S8G4E1_9BACT</name>
<proteinExistence type="predicted"/>